<accession>A0AAV2AU86</accession>
<gene>
    <name evidence="2" type="ORF">LARSCL_LOCUS14533</name>
</gene>
<protein>
    <submittedName>
        <fullName evidence="2">Uncharacterized protein</fullName>
    </submittedName>
</protein>
<dbReference type="EMBL" id="CAXIEN010000210">
    <property type="protein sequence ID" value="CAL1286950.1"/>
    <property type="molecule type" value="Genomic_DNA"/>
</dbReference>
<keyword evidence="3" id="KW-1185">Reference proteome</keyword>
<reference evidence="2 3" key="1">
    <citation type="submission" date="2024-04" db="EMBL/GenBank/DDBJ databases">
        <authorList>
            <person name="Rising A."/>
            <person name="Reimegard J."/>
            <person name="Sonavane S."/>
            <person name="Akerstrom W."/>
            <person name="Nylinder S."/>
            <person name="Hedman E."/>
            <person name="Kallberg Y."/>
        </authorList>
    </citation>
    <scope>NUCLEOTIDE SEQUENCE [LARGE SCALE GENOMIC DNA]</scope>
</reference>
<sequence length="61" mass="6404">MVGGRPSFVIRAAVFCSRDVAVFFPFGKSSFGSSEDFCVVLVFALVGIPQLASVFCLPGAV</sequence>
<evidence type="ECO:0000313" key="2">
    <source>
        <dbReference type="EMBL" id="CAL1286950.1"/>
    </source>
</evidence>
<keyword evidence="1" id="KW-0472">Membrane</keyword>
<dbReference type="AlphaFoldDB" id="A0AAV2AU86"/>
<evidence type="ECO:0000256" key="1">
    <source>
        <dbReference type="SAM" id="Phobius"/>
    </source>
</evidence>
<keyword evidence="1" id="KW-0812">Transmembrane</keyword>
<evidence type="ECO:0000313" key="3">
    <source>
        <dbReference type="Proteomes" id="UP001497382"/>
    </source>
</evidence>
<organism evidence="2 3">
    <name type="scientific">Larinioides sclopetarius</name>
    <dbReference type="NCBI Taxonomy" id="280406"/>
    <lineage>
        <taxon>Eukaryota</taxon>
        <taxon>Metazoa</taxon>
        <taxon>Ecdysozoa</taxon>
        <taxon>Arthropoda</taxon>
        <taxon>Chelicerata</taxon>
        <taxon>Arachnida</taxon>
        <taxon>Araneae</taxon>
        <taxon>Araneomorphae</taxon>
        <taxon>Entelegynae</taxon>
        <taxon>Araneoidea</taxon>
        <taxon>Araneidae</taxon>
        <taxon>Larinioides</taxon>
    </lineage>
</organism>
<dbReference type="Proteomes" id="UP001497382">
    <property type="component" value="Unassembled WGS sequence"/>
</dbReference>
<feature type="transmembrane region" description="Helical" evidence="1">
    <location>
        <begin position="37"/>
        <end position="60"/>
    </location>
</feature>
<keyword evidence="1" id="KW-1133">Transmembrane helix</keyword>
<proteinExistence type="predicted"/>
<comment type="caution">
    <text evidence="2">The sequence shown here is derived from an EMBL/GenBank/DDBJ whole genome shotgun (WGS) entry which is preliminary data.</text>
</comment>
<name>A0AAV2AU86_9ARAC</name>